<dbReference type="InterPro" id="IPR029058">
    <property type="entry name" value="AB_hydrolase_fold"/>
</dbReference>
<dbReference type="STRING" id="1447716.AH68_06540"/>
<reference evidence="1 2" key="1">
    <citation type="journal article" date="2015" name="Genome Announc.">
        <title>Complete and Assembled Genome Sequence of Bifidobacterium kashiwanohense PV20-2, Isolated from the Feces of an Anemic Kenyan Infant.</title>
        <authorList>
            <person name="Vazquez-Gutierrez P."/>
            <person name="Lacroix C."/>
            <person name="Chassard C."/>
            <person name="Klumpp J."/>
            <person name="Jans C."/>
            <person name="Stevens M.J."/>
        </authorList>
    </citation>
    <scope>NUCLEOTIDE SEQUENCE [LARGE SCALE GENOMIC DNA]</scope>
    <source>
        <strain evidence="1 2">PV20-2</strain>
    </source>
</reference>
<dbReference type="RefSeq" id="WP_395947790.1">
    <property type="nucleotide sequence ID" value="NZ_CP007456.1"/>
</dbReference>
<dbReference type="Proteomes" id="UP000030625">
    <property type="component" value="Chromosome"/>
</dbReference>
<dbReference type="AlphaFoldDB" id="A0A0A7I449"/>
<organism evidence="1 2">
    <name type="scientific">Bifidobacterium catenulatum PV20-2</name>
    <dbReference type="NCBI Taxonomy" id="1447716"/>
    <lineage>
        <taxon>Bacteria</taxon>
        <taxon>Bacillati</taxon>
        <taxon>Actinomycetota</taxon>
        <taxon>Actinomycetes</taxon>
        <taxon>Bifidobacteriales</taxon>
        <taxon>Bifidobacteriaceae</taxon>
        <taxon>Bifidobacterium</taxon>
    </lineage>
</organism>
<dbReference type="KEGG" id="bka:AH68_06540"/>
<proteinExistence type="predicted"/>
<evidence type="ECO:0000313" key="2">
    <source>
        <dbReference type="Proteomes" id="UP000030625"/>
    </source>
</evidence>
<dbReference type="EMBL" id="CP007456">
    <property type="protein sequence ID" value="AIZ14751.1"/>
    <property type="molecule type" value="Genomic_DNA"/>
</dbReference>
<dbReference type="Gene3D" id="3.40.50.1820">
    <property type="entry name" value="alpha/beta hydrolase"/>
    <property type="match status" value="1"/>
</dbReference>
<name>A0A0A7I449_9BIFI</name>
<evidence type="ECO:0008006" key="3">
    <source>
        <dbReference type="Google" id="ProtNLM"/>
    </source>
</evidence>
<evidence type="ECO:0000313" key="1">
    <source>
        <dbReference type="EMBL" id="AIZ14751.1"/>
    </source>
</evidence>
<dbReference type="SUPFAM" id="SSF53474">
    <property type="entry name" value="alpha/beta-Hydrolases"/>
    <property type="match status" value="1"/>
</dbReference>
<protein>
    <recommendedName>
        <fullName evidence="3">Alpha/beta hydrolase</fullName>
    </recommendedName>
</protein>
<gene>
    <name evidence="1" type="ORF">AH68_06540</name>
</gene>
<accession>A0A0A7I449</accession>
<dbReference type="HOGENOM" id="CLU_085632_0_0_11"/>
<sequence>MGKNGTQPTTKNVIPAVTPWGKNRVKNTETGKHVLIMPGIGYTVDRPLLYWAAQALAANGWFVDRLDLKLTESVEFPEMIACMERVVDEWRKAALEHAAESGEEPQLLVVTKSLSTLSYPHSAKLGLRVVLLTPVLNPPPFDKHKSVIPAPLPGTVGSPMPLICAGDADPYYDDAKAHLLTDHVHTYAGANHSIEVPDDWQTSLDYLKQVTQAIVDYAG</sequence>